<comment type="caution">
    <text evidence="3">The sequence shown here is derived from an EMBL/GenBank/DDBJ whole genome shotgun (WGS) entry which is preliminary data.</text>
</comment>
<keyword evidence="4" id="KW-1185">Reference proteome</keyword>
<feature type="compositionally biased region" description="Low complexity" evidence="1">
    <location>
        <begin position="25"/>
        <end position="37"/>
    </location>
</feature>
<keyword evidence="2" id="KW-0732">Signal</keyword>
<proteinExistence type="predicted"/>
<gene>
    <name evidence="3" type="ORF">KPL78_23205</name>
</gene>
<feature type="signal peptide" evidence="2">
    <location>
        <begin position="1"/>
        <end position="19"/>
    </location>
</feature>
<dbReference type="RefSeq" id="WP_219765360.1">
    <property type="nucleotide sequence ID" value="NZ_JAHYBZ010000009.1"/>
</dbReference>
<evidence type="ECO:0008006" key="5">
    <source>
        <dbReference type="Google" id="ProtNLM"/>
    </source>
</evidence>
<sequence>MRPLHLMPALLLGAGIATAQPVTPPQQGGPQPGQVDTVGRDAGPATQPPRTDSPHAVNRGTDGSAAGHDRPGATGITPQGMMGDATAGSHDPDKPVPPPPSR</sequence>
<reference evidence="3 4" key="1">
    <citation type="submission" date="2021-07" db="EMBL/GenBank/DDBJ databases">
        <authorList>
            <person name="So Y."/>
        </authorList>
    </citation>
    <scope>NUCLEOTIDE SEQUENCE [LARGE SCALE GENOMIC DNA]</scope>
    <source>
        <strain evidence="3 4">HJA6</strain>
    </source>
</reference>
<name>A0ABS7AEQ7_9PROT</name>
<dbReference type="Proteomes" id="UP001196565">
    <property type="component" value="Unassembled WGS sequence"/>
</dbReference>
<protein>
    <recommendedName>
        <fullName evidence="5">Serine/threonine protein kinase</fullName>
    </recommendedName>
</protein>
<accession>A0ABS7AEQ7</accession>
<feature type="chain" id="PRO_5045364816" description="Serine/threonine protein kinase" evidence="2">
    <location>
        <begin position="20"/>
        <end position="102"/>
    </location>
</feature>
<feature type="region of interest" description="Disordered" evidence="1">
    <location>
        <begin position="18"/>
        <end position="102"/>
    </location>
</feature>
<evidence type="ECO:0000313" key="4">
    <source>
        <dbReference type="Proteomes" id="UP001196565"/>
    </source>
</evidence>
<organism evidence="3 4">
    <name type="scientific">Roseomonas alba</name>
    <dbReference type="NCBI Taxonomy" id="2846776"/>
    <lineage>
        <taxon>Bacteria</taxon>
        <taxon>Pseudomonadati</taxon>
        <taxon>Pseudomonadota</taxon>
        <taxon>Alphaproteobacteria</taxon>
        <taxon>Acetobacterales</taxon>
        <taxon>Roseomonadaceae</taxon>
        <taxon>Roseomonas</taxon>
    </lineage>
</organism>
<evidence type="ECO:0000313" key="3">
    <source>
        <dbReference type="EMBL" id="MBW6400788.1"/>
    </source>
</evidence>
<dbReference type="EMBL" id="JAHYBZ010000009">
    <property type="protein sequence ID" value="MBW6400788.1"/>
    <property type="molecule type" value="Genomic_DNA"/>
</dbReference>
<evidence type="ECO:0000256" key="2">
    <source>
        <dbReference type="SAM" id="SignalP"/>
    </source>
</evidence>
<evidence type="ECO:0000256" key="1">
    <source>
        <dbReference type="SAM" id="MobiDB-lite"/>
    </source>
</evidence>